<dbReference type="InParanoid" id="G3HVB1"/>
<dbReference type="AlphaFoldDB" id="G3HVB1"/>
<proteinExistence type="predicted"/>
<dbReference type="EMBL" id="JH000767">
    <property type="protein sequence ID" value="EGW12243.1"/>
    <property type="molecule type" value="Genomic_DNA"/>
</dbReference>
<name>G3HVB1_CRIGR</name>
<gene>
    <name evidence="1" type="ORF">I79_014892</name>
</gene>
<dbReference type="Proteomes" id="UP000001075">
    <property type="component" value="Unassembled WGS sequence"/>
</dbReference>
<sequence length="73" mass="8006">MESRTAGTLSPHRLCCILHSCSPGKTASCHVLCGTAGQGVPVFSECPKYVFHYLLQSPKIYMKRGQQDGWYSG</sequence>
<reference evidence="2" key="1">
    <citation type="journal article" date="2011" name="Nat. Biotechnol.">
        <title>The genomic sequence of the Chinese hamster ovary (CHO)-K1 cell line.</title>
        <authorList>
            <person name="Xu X."/>
            <person name="Nagarajan H."/>
            <person name="Lewis N.E."/>
            <person name="Pan S."/>
            <person name="Cai Z."/>
            <person name="Liu X."/>
            <person name="Chen W."/>
            <person name="Xie M."/>
            <person name="Wang W."/>
            <person name="Hammond S."/>
            <person name="Andersen M.R."/>
            <person name="Neff N."/>
            <person name="Passarelli B."/>
            <person name="Koh W."/>
            <person name="Fan H.C."/>
            <person name="Wang J."/>
            <person name="Gui Y."/>
            <person name="Lee K.H."/>
            <person name="Betenbaugh M.J."/>
            <person name="Quake S.R."/>
            <person name="Famili I."/>
            <person name="Palsson B.O."/>
            <person name="Wang J."/>
        </authorList>
    </citation>
    <scope>NUCLEOTIDE SEQUENCE [LARGE SCALE GENOMIC DNA]</scope>
    <source>
        <strain evidence="2">CHO K1 cell line</strain>
    </source>
</reference>
<organism evidence="1 2">
    <name type="scientific">Cricetulus griseus</name>
    <name type="common">Chinese hamster</name>
    <name type="synonym">Cricetulus barabensis griseus</name>
    <dbReference type="NCBI Taxonomy" id="10029"/>
    <lineage>
        <taxon>Eukaryota</taxon>
        <taxon>Metazoa</taxon>
        <taxon>Chordata</taxon>
        <taxon>Craniata</taxon>
        <taxon>Vertebrata</taxon>
        <taxon>Euteleostomi</taxon>
        <taxon>Mammalia</taxon>
        <taxon>Eutheria</taxon>
        <taxon>Euarchontoglires</taxon>
        <taxon>Glires</taxon>
        <taxon>Rodentia</taxon>
        <taxon>Myomorpha</taxon>
        <taxon>Muroidea</taxon>
        <taxon>Cricetidae</taxon>
        <taxon>Cricetinae</taxon>
        <taxon>Cricetulus</taxon>
    </lineage>
</organism>
<protein>
    <submittedName>
        <fullName evidence="1">Uncharacterized protein</fullName>
    </submittedName>
</protein>
<accession>G3HVB1</accession>
<evidence type="ECO:0000313" key="1">
    <source>
        <dbReference type="EMBL" id="EGW12243.1"/>
    </source>
</evidence>
<evidence type="ECO:0000313" key="2">
    <source>
        <dbReference type="Proteomes" id="UP000001075"/>
    </source>
</evidence>